<dbReference type="GO" id="GO:0030943">
    <property type="term" value="F:mitochondrion targeting sequence binding"/>
    <property type="evidence" value="ECO:0007669"/>
    <property type="project" value="TreeGrafter"/>
</dbReference>
<keyword evidence="3" id="KW-0677">Repeat</keyword>
<dbReference type="InterPro" id="IPR011990">
    <property type="entry name" value="TPR-like_helical_dom_sf"/>
</dbReference>
<dbReference type="WBParaSite" id="PDA_v2.g21736.t1">
    <property type="protein sequence ID" value="PDA_v2.g21736.t1"/>
    <property type="gene ID" value="PDA_v2.g21736"/>
</dbReference>
<evidence type="ECO:0000256" key="2">
    <source>
        <dbReference type="ARBA" id="ARBA00022692"/>
    </source>
</evidence>
<dbReference type="SMART" id="SM00028">
    <property type="entry name" value="TPR"/>
    <property type="match status" value="5"/>
</dbReference>
<dbReference type="GO" id="GO:0005741">
    <property type="term" value="C:mitochondrial outer membrane"/>
    <property type="evidence" value="ECO:0007669"/>
    <property type="project" value="UniProtKB-SubCell"/>
</dbReference>
<keyword evidence="6 12" id="KW-1133">Transmembrane helix</keyword>
<reference evidence="14" key="1">
    <citation type="submission" date="2022-11" db="UniProtKB">
        <authorList>
            <consortium name="WormBaseParasite"/>
        </authorList>
    </citation>
    <scope>IDENTIFICATION</scope>
</reference>
<evidence type="ECO:0000256" key="9">
    <source>
        <dbReference type="ARBA" id="ARBA00038030"/>
    </source>
</evidence>
<feature type="transmembrane region" description="Helical" evidence="12">
    <location>
        <begin position="12"/>
        <end position="32"/>
    </location>
</feature>
<proteinExistence type="inferred from homology"/>
<keyword evidence="5 10" id="KW-0802">TPR repeat</keyword>
<evidence type="ECO:0000256" key="8">
    <source>
        <dbReference type="ARBA" id="ARBA00023136"/>
    </source>
</evidence>
<dbReference type="InterPro" id="IPR019734">
    <property type="entry name" value="TPR_rpt"/>
</dbReference>
<evidence type="ECO:0000256" key="10">
    <source>
        <dbReference type="PROSITE-ProRule" id="PRU00339"/>
    </source>
</evidence>
<evidence type="ECO:0000256" key="4">
    <source>
        <dbReference type="ARBA" id="ARBA00022787"/>
    </source>
</evidence>
<dbReference type="GO" id="GO:0045039">
    <property type="term" value="P:protein insertion into mitochondrial inner membrane"/>
    <property type="evidence" value="ECO:0007669"/>
    <property type="project" value="TreeGrafter"/>
</dbReference>
<evidence type="ECO:0000256" key="3">
    <source>
        <dbReference type="ARBA" id="ARBA00022737"/>
    </source>
</evidence>
<feature type="repeat" description="TPR" evidence="10">
    <location>
        <begin position="52"/>
        <end position="85"/>
    </location>
</feature>
<evidence type="ECO:0000313" key="13">
    <source>
        <dbReference type="Proteomes" id="UP000887578"/>
    </source>
</evidence>
<evidence type="ECO:0000256" key="11">
    <source>
        <dbReference type="SAM" id="Coils"/>
    </source>
</evidence>
<sequence length="549" mass="62578">MPEESRFPPWAKTAAVAVGGSVVVGGAAYLAYRHFRGTDSSSLSLNNGKSLAENIKHEGNLFFQKADYAKALEKFNEAAEKCQEDEKELKAISYQNAAACLEKLGKYPECILKCTEALKMKPRYIKAIARRASAHTFLGEDEEALRGHYTLVTLLEPQGKVIEKFIPQIDKAHQRIMRRELEDIASQRLLGLDFPIPQTCAQEWLRYSVIRDPIINHMNQLSEPSNEYERILADVKKGHYDNIAKRAAEEANNHDSLYRLDCMVLAARFYTFHNNLNKVVEWLDKFFAEYESLLDEEKAKYTELAIAAYGIKAQISKTLEEAESYVKKAEELDPTNTDVRFGFAANAIMQKQMPRASEAMDHVLAVDPNHPYARFYRTHFDFTNACEEQHMSNIHNYIVAMEKLLEKYPRAPIFTYTVLSNIHSSSGNQVLAIEILNKGLEAYPNLSEFVMLKTITEAKMHRGDSEGIEAMTRTFIDLCQRDPNNFEAQATYAKISAGKKDWDKAEECFQRASMLARQPQELQLVISESILMRANREAQHLFDTLPSED</sequence>
<keyword evidence="13" id="KW-1185">Reference proteome</keyword>
<evidence type="ECO:0000256" key="12">
    <source>
        <dbReference type="SAM" id="Phobius"/>
    </source>
</evidence>
<dbReference type="PANTHER" id="PTHR46208:SF1">
    <property type="entry name" value="MITOCHONDRIAL IMPORT RECEPTOR SUBUNIT TOM70"/>
    <property type="match status" value="1"/>
</dbReference>
<comment type="similarity">
    <text evidence="9">Belongs to the Tom70 family.</text>
</comment>
<evidence type="ECO:0000256" key="6">
    <source>
        <dbReference type="ARBA" id="ARBA00022989"/>
    </source>
</evidence>
<keyword evidence="11" id="KW-0175">Coiled coil</keyword>
<keyword evidence="8 12" id="KW-0472">Membrane</keyword>
<organism evidence="13 14">
    <name type="scientific">Panagrolaimus davidi</name>
    <dbReference type="NCBI Taxonomy" id="227884"/>
    <lineage>
        <taxon>Eukaryota</taxon>
        <taxon>Metazoa</taxon>
        <taxon>Ecdysozoa</taxon>
        <taxon>Nematoda</taxon>
        <taxon>Chromadorea</taxon>
        <taxon>Rhabditida</taxon>
        <taxon>Tylenchina</taxon>
        <taxon>Panagrolaimomorpha</taxon>
        <taxon>Panagrolaimoidea</taxon>
        <taxon>Panagrolaimidae</taxon>
        <taxon>Panagrolaimus</taxon>
    </lineage>
</organism>
<keyword evidence="2 12" id="KW-0812">Transmembrane</keyword>
<dbReference type="SUPFAM" id="SSF48452">
    <property type="entry name" value="TPR-like"/>
    <property type="match status" value="2"/>
</dbReference>
<comment type="subcellular location">
    <subcellularLocation>
        <location evidence="1">Mitochondrion outer membrane</location>
        <topology evidence="1">Single-pass membrane protein</topology>
    </subcellularLocation>
</comment>
<evidence type="ECO:0000313" key="14">
    <source>
        <dbReference type="WBParaSite" id="PDA_v2.g21736.t1"/>
    </source>
</evidence>
<dbReference type="PANTHER" id="PTHR46208">
    <property type="entry name" value="MITOCHONDRIAL IMPORT RECEPTOR SUBUNIT TOM70"/>
    <property type="match status" value="1"/>
</dbReference>
<feature type="coiled-coil region" evidence="11">
    <location>
        <begin position="65"/>
        <end position="92"/>
    </location>
</feature>
<dbReference type="GO" id="GO:0008320">
    <property type="term" value="F:protein transmembrane transporter activity"/>
    <property type="evidence" value="ECO:0007669"/>
    <property type="project" value="TreeGrafter"/>
</dbReference>
<dbReference type="GO" id="GO:0030150">
    <property type="term" value="P:protein import into mitochondrial matrix"/>
    <property type="evidence" value="ECO:0007669"/>
    <property type="project" value="TreeGrafter"/>
</dbReference>
<evidence type="ECO:0000256" key="1">
    <source>
        <dbReference type="ARBA" id="ARBA00004572"/>
    </source>
</evidence>
<evidence type="ECO:0000256" key="5">
    <source>
        <dbReference type="ARBA" id="ARBA00022803"/>
    </source>
</evidence>
<dbReference type="Proteomes" id="UP000887578">
    <property type="component" value="Unplaced"/>
</dbReference>
<protein>
    <submittedName>
        <fullName evidence="14">Mitochondrial import receptor subunit TOM70</fullName>
    </submittedName>
</protein>
<dbReference type="AlphaFoldDB" id="A0A914PST4"/>
<dbReference type="Pfam" id="PF14559">
    <property type="entry name" value="TPR_19"/>
    <property type="match status" value="1"/>
</dbReference>
<dbReference type="PROSITE" id="PS50005">
    <property type="entry name" value="TPR"/>
    <property type="match status" value="1"/>
</dbReference>
<name>A0A914PST4_9BILA</name>
<dbReference type="Gene3D" id="1.25.40.10">
    <property type="entry name" value="Tetratricopeptide repeat domain"/>
    <property type="match status" value="2"/>
</dbReference>
<keyword evidence="7" id="KW-0496">Mitochondrion</keyword>
<keyword evidence="4" id="KW-1000">Mitochondrion outer membrane</keyword>
<evidence type="ECO:0000256" key="7">
    <source>
        <dbReference type="ARBA" id="ARBA00023128"/>
    </source>
</evidence>
<accession>A0A914PST4</accession>